<evidence type="ECO:0000256" key="4">
    <source>
        <dbReference type="ARBA" id="ARBA00023004"/>
    </source>
</evidence>
<dbReference type="InterPro" id="IPR007197">
    <property type="entry name" value="rSAM"/>
</dbReference>
<dbReference type="SMART" id="SM00729">
    <property type="entry name" value="Elp3"/>
    <property type="match status" value="1"/>
</dbReference>
<dbReference type="Gene3D" id="3.20.20.70">
    <property type="entry name" value="Aldolase class I"/>
    <property type="match status" value="1"/>
</dbReference>
<keyword evidence="2" id="KW-0949">S-adenosyl-L-methionine</keyword>
<reference evidence="8" key="1">
    <citation type="journal article" date="2019" name="Int. J. Syst. Evol. Microbiol.">
        <title>Halobacteriovorax valvorus sp. nov., a novel prokaryotic predator isolated from coastal seawater of China.</title>
        <authorList>
            <person name="Chen M.-X."/>
        </authorList>
    </citation>
    <scope>NUCLEOTIDE SEQUENCE [LARGE SCALE GENOMIC DNA]</scope>
    <source>
        <strain evidence="8">BL9</strain>
    </source>
</reference>
<name>A0ABY0IHC0_9BACT</name>
<dbReference type="CDD" id="cd01335">
    <property type="entry name" value="Radical_SAM"/>
    <property type="match status" value="1"/>
</dbReference>
<keyword evidence="8" id="KW-1185">Reference proteome</keyword>
<dbReference type="PANTHER" id="PTHR43409">
    <property type="entry name" value="ANAEROBIC MAGNESIUM-PROTOPORPHYRIN IX MONOMETHYL ESTER CYCLASE-RELATED"/>
    <property type="match status" value="1"/>
</dbReference>
<dbReference type="SUPFAM" id="SSF102114">
    <property type="entry name" value="Radical SAM enzymes"/>
    <property type="match status" value="1"/>
</dbReference>
<dbReference type="PROSITE" id="PS51918">
    <property type="entry name" value="RADICAL_SAM"/>
    <property type="match status" value="1"/>
</dbReference>
<evidence type="ECO:0000256" key="1">
    <source>
        <dbReference type="ARBA" id="ARBA00001966"/>
    </source>
</evidence>
<feature type="domain" description="Radical SAM core" evidence="6">
    <location>
        <begin position="15"/>
        <end position="255"/>
    </location>
</feature>
<evidence type="ECO:0000313" key="8">
    <source>
        <dbReference type="Proteomes" id="UP000443582"/>
    </source>
</evidence>
<dbReference type="SFLD" id="SFLDG01082">
    <property type="entry name" value="B12-binding_domain_containing"/>
    <property type="match status" value="1"/>
</dbReference>
<dbReference type="InterPro" id="IPR006638">
    <property type="entry name" value="Elp3/MiaA/NifB-like_rSAM"/>
</dbReference>
<dbReference type="Pfam" id="PF04055">
    <property type="entry name" value="Radical_SAM"/>
    <property type="match status" value="1"/>
</dbReference>
<dbReference type="InterPro" id="IPR051198">
    <property type="entry name" value="BchE-like"/>
</dbReference>
<dbReference type="SFLD" id="SFLDG01095">
    <property type="entry name" value="Uncharacterised_Radical_SAM_Su"/>
    <property type="match status" value="1"/>
</dbReference>
<keyword evidence="4" id="KW-0408">Iron</keyword>
<organism evidence="7 8">
    <name type="scientific">Halobacteriovorax vibrionivorans</name>
    <dbReference type="NCBI Taxonomy" id="2152716"/>
    <lineage>
        <taxon>Bacteria</taxon>
        <taxon>Pseudomonadati</taxon>
        <taxon>Bdellovibrionota</taxon>
        <taxon>Bacteriovoracia</taxon>
        <taxon>Bacteriovoracales</taxon>
        <taxon>Halobacteriovoraceae</taxon>
        <taxon>Halobacteriovorax</taxon>
    </lineage>
</organism>
<keyword evidence="5" id="KW-0411">Iron-sulfur</keyword>
<evidence type="ECO:0000256" key="2">
    <source>
        <dbReference type="ARBA" id="ARBA00022691"/>
    </source>
</evidence>
<dbReference type="EMBL" id="QDKL01000001">
    <property type="protein sequence ID" value="RZF22349.1"/>
    <property type="molecule type" value="Genomic_DNA"/>
</dbReference>
<comment type="cofactor">
    <cofactor evidence="1">
        <name>[4Fe-4S] cluster</name>
        <dbReference type="ChEBI" id="CHEBI:49883"/>
    </cofactor>
</comment>
<evidence type="ECO:0000256" key="5">
    <source>
        <dbReference type="ARBA" id="ARBA00023014"/>
    </source>
</evidence>
<protein>
    <submittedName>
        <fullName evidence="7">Radical SAM protein</fullName>
    </submittedName>
</protein>
<proteinExistence type="predicted"/>
<comment type="caution">
    <text evidence="7">The sequence shown here is derived from an EMBL/GenBank/DDBJ whole genome shotgun (WGS) entry which is preliminary data.</text>
</comment>
<dbReference type="InterPro" id="IPR058240">
    <property type="entry name" value="rSAM_sf"/>
</dbReference>
<evidence type="ECO:0000313" key="7">
    <source>
        <dbReference type="EMBL" id="RZF22349.1"/>
    </source>
</evidence>
<dbReference type="SFLD" id="SFLDS00029">
    <property type="entry name" value="Radical_SAM"/>
    <property type="match status" value="2"/>
</dbReference>
<keyword evidence="3" id="KW-0479">Metal-binding</keyword>
<accession>A0ABY0IHC0</accession>
<evidence type="ECO:0000256" key="3">
    <source>
        <dbReference type="ARBA" id="ARBA00022723"/>
    </source>
</evidence>
<dbReference type="Proteomes" id="UP000443582">
    <property type="component" value="Unassembled WGS sequence"/>
</dbReference>
<dbReference type="PANTHER" id="PTHR43409:SF4">
    <property type="entry name" value="RADICAL SAM SUPERFAMILY PROTEIN"/>
    <property type="match status" value="1"/>
</dbReference>
<dbReference type="InterPro" id="IPR013785">
    <property type="entry name" value="Aldolase_TIM"/>
</dbReference>
<dbReference type="RefSeq" id="WP_114705294.1">
    <property type="nucleotide sequence ID" value="NZ_QDKL01000001.1"/>
</dbReference>
<gene>
    <name evidence="7" type="ORF">DAY19_00855</name>
</gene>
<evidence type="ECO:0000259" key="6">
    <source>
        <dbReference type="PROSITE" id="PS51918"/>
    </source>
</evidence>
<sequence>MYYDFPIQYDEPVFRPPSEGRSLLIQQTIGCSNNKCTYCNMYRSKTYKERNPSEVVEDIRKAGAYYRRFEMRPSKVFLCDGDALGAPTEDIYKSLLAIREEFGDIRVGVYATAQNMLDKTDEELRFLKEAGLGICYLGMESGCDKVLHMTVKGNTAQDMIDGSLKLMAAGMKLSVIAMLGLGGKKHTQTHVVETAKVLSKISPDYLSFLTTMAVEGTPYHRMVTRGFEMLTTKEILGEMHDILSGIQASREILLRINHVSNMYPIGGSLPQDQATIIQQVKQWYDEAPVGTYPPKPSHM</sequence>